<dbReference type="SMART" id="SM00530">
    <property type="entry name" value="HTH_XRE"/>
    <property type="match status" value="1"/>
</dbReference>
<dbReference type="SUPFAM" id="SSF47413">
    <property type="entry name" value="lambda repressor-like DNA-binding domains"/>
    <property type="match status" value="1"/>
</dbReference>
<accession>A0A2W4THP2</accession>
<sequence>MPLSEKELLERDANRNIAEELLLSVKEYVAGQGTPVQISSVAIARMKTGMSQPKFAELLGVSTRTLQEWEQERRKPSGAAKTLIKIAALHPDILREINA</sequence>
<evidence type="ECO:0000313" key="2">
    <source>
        <dbReference type="EMBL" id="PZN86840.1"/>
    </source>
</evidence>
<dbReference type="AlphaFoldDB" id="A0A2W4THP2"/>
<dbReference type="EMBL" id="QJPH01000063">
    <property type="protein sequence ID" value="PZN86840.1"/>
    <property type="molecule type" value="Genomic_DNA"/>
</dbReference>
<reference evidence="2 3" key="1">
    <citation type="journal article" date="2018" name="Aquat. Microb. Ecol.">
        <title>Gammaproteobacterial methanotrophs dominate.</title>
        <authorList>
            <person name="Rissanen A.J."/>
            <person name="Saarenheimo J."/>
            <person name="Tiirola M."/>
            <person name="Peura S."/>
            <person name="Aalto S.L."/>
            <person name="Karvinen A."/>
            <person name="Nykanen H."/>
        </authorList>
    </citation>
    <scope>NUCLEOTIDE SEQUENCE [LARGE SCALE GENOMIC DNA]</scope>
    <source>
        <strain evidence="2">AMbin10</strain>
    </source>
</reference>
<name>A0A2W4THP2_9GAMM</name>
<dbReference type="InterPro" id="IPR001387">
    <property type="entry name" value="Cro/C1-type_HTH"/>
</dbReference>
<evidence type="ECO:0000259" key="1">
    <source>
        <dbReference type="PROSITE" id="PS50943"/>
    </source>
</evidence>
<evidence type="ECO:0000313" key="3">
    <source>
        <dbReference type="Proteomes" id="UP000249396"/>
    </source>
</evidence>
<feature type="domain" description="HTH cro/C1-type" evidence="1">
    <location>
        <begin position="41"/>
        <end position="94"/>
    </location>
</feature>
<dbReference type="Pfam" id="PF01381">
    <property type="entry name" value="HTH_3"/>
    <property type="match status" value="1"/>
</dbReference>
<organism evidence="2 3">
    <name type="scientific">Candidatus Methylumidiphilus alinenensis</name>
    <dbReference type="NCBI Taxonomy" id="2202197"/>
    <lineage>
        <taxon>Bacteria</taxon>
        <taxon>Pseudomonadati</taxon>
        <taxon>Pseudomonadota</taxon>
        <taxon>Gammaproteobacteria</taxon>
        <taxon>Methylococcales</taxon>
        <taxon>Candidatus Methylumidiphilus</taxon>
    </lineage>
</organism>
<dbReference type="Gene3D" id="1.10.260.40">
    <property type="entry name" value="lambda repressor-like DNA-binding domains"/>
    <property type="match status" value="1"/>
</dbReference>
<protein>
    <submittedName>
        <fullName evidence="2">Transcriptional regulator</fullName>
    </submittedName>
</protein>
<gene>
    <name evidence="2" type="ORF">DM484_00645</name>
</gene>
<dbReference type="Proteomes" id="UP000249396">
    <property type="component" value="Unassembled WGS sequence"/>
</dbReference>
<dbReference type="GO" id="GO:0003677">
    <property type="term" value="F:DNA binding"/>
    <property type="evidence" value="ECO:0007669"/>
    <property type="project" value="InterPro"/>
</dbReference>
<dbReference type="CDD" id="cd00093">
    <property type="entry name" value="HTH_XRE"/>
    <property type="match status" value="1"/>
</dbReference>
<comment type="caution">
    <text evidence="2">The sequence shown here is derived from an EMBL/GenBank/DDBJ whole genome shotgun (WGS) entry which is preliminary data.</text>
</comment>
<proteinExistence type="predicted"/>
<dbReference type="InterPro" id="IPR010982">
    <property type="entry name" value="Lambda_DNA-bd_dom_sf"/>
</dbReference>
<dbReference type="PROSITE" id="PS50943">
    <property type="entry name" value="HTH_CROC1"/>
    <property type="match status" value="1"/>
</dbReference>